<gene>
    <name evidence="2" type="ORF">J506_3927</name>
</gene>
<reference evidence="2 3" key="1">
    <citation type="submission" date="2014-02" db="EMBL/GenBank/DDBJ databases">
        <title>Comparative genomics and transcriptomics to identify genetic mechanisms underlying the emergence of carbapenem resistant Acinetobacter baumannii (CRAb).</title>
        <authorList>
            <person name="Harris A.D."/>
            <person name="Johnson K.J."/>
            <person name="George J."/>
            <person name="Shefchek K."/>
            <person name="Daugherty S.C."/>
            <person name="Parankush S."/>
            <person name="Sadzewicz L."/>
            <person name="Tallon L."/>
            <person name="Sengamalay N."/>
            <person name="Hazen T.H."/>
            <person name="Rasko D.A."/>
        </authorList>
    </citation>
    <scope>NUCLEOTIDE SEQUENCE [LARGE SCALE GENOMIC DNA]</scope>
    <source>
        <strain evidence="2 3">625974</strain>
    </source>
</reference>
<dbReference type="PATRIC" id="fig|1310607.3.peg.3794"/>
<accession>A0A009P7W5</accession>
<proteinExistence type="predicted"/>
<sequence length="407" mass="47781">MVIRKRRPNKIREPVIPHHLLAAMIRESQLILSPTDDDTTLIFSDYRIDYMLLCGQMVGAIKRNRSPPVKIISIDEPGPKIILKYSKWFKPYVPFFDMLIECDISDFKDFEVCDEIQAFFEAKDKLQTQYPQLIGVYEGVFTLGKETYLKHRIQPLNQFIKLIREVLNSPKHRSAIAKRERKSRDEFRSLKEWIDAHFEVYSKLLVIRIDLALKPPQSSLINNNLVDFNNIFHSQHNLSYLKNRVKRIRHNKSNNKLLQKIVGFAYKFEHGVRKAMHVHAMFLVNGQSHERDEYYANEISKYWIKLTHGLGCTYNCNREKKQYVNLGIGPMEYHDIEKRTNLLICLQYMSKSAQFFMFKPLAEVAYRAIQKSKAPQKRSKAGRPRKHPNPDIVLPKTKKCSKKGGKK</sequence>
<dbReference type="Proteomes" id="UP000021108">
    <property type="component" value="Unassembled WGS sequence"/>
</dbReference>
<evidence type="ECO:0000313" key="2">
    <source>
        <dbReference type="EMBL" id="EXC04229.1"/>
    </source>
</evidence>
<protein>
    <recommendedName>
        <fullName evidence="4">Inovirus Gp2 family protein</fullName>
    </recommendedName>
</protein>
<feature type="compositionally biased region" description="Basic residues" evidence="1">
    <location>
        <begin position="374"/>
        <end position="387"/>
    </location>
</feature>
<name>A0A009P7W5_ACIBA</name>
<evidence type="ECO:0000313" key="3">
    <source>
        <dbReference type="Proteomes" id="UP000021108"/>
    </source>
</evidence>
<feature type="compositionally biased region" description="Basic residues" evidence="1">
    <location>
        <begin position="396"/>
        <end position="407"/>
    </location>
</feature>
<evidence type="ECO:0008006" key="4">
    <source>
        <dbReference type="Google" id="ProtNLM"/>
    </source>
</evidence>
<dbReference type="RefSeq" id="WP_032060193.1">
    <property type="nucleotide sequence ID" value="NZ_JEXD01000070.1"/>
</dbReference>
<feature type="region of interest" description="Disordered" evidence="1">
    <location>
        <begin position="372"/>
        <end position="407"/>
    </location>
</feature>
<dbReference type="AlphaFoldDB" id="A0A009P7W5"/>
<dbReference type="EMBL" id="JEXD01000070">
    <property type="protein sequence ID" value="EXC04229.1"/>
    <property type="molecule type" value="Genomic_DNA"/>
</dbReference>
<evidence type="ECO:0000256" key="1">
    <source>
        <dbReference type="SAM" id="MobiDB-lite"/>
    </source>
</evidence>
<organism evidence="2 3">
    <name type="scientific">Acinetobacter baumannii 625974</name>
    <dbReference type="NCBI Taxonomy" id="1310607"/>
    <lineage>
        <taxon>Bacteria</taxon>
        <taxon>Pseudomonadati</taxon>
        <taxon>Pseudomonadota</taxon>
        <taxon>Gammaproteobacteria</taxon>
        <taxon>Moraxellales</taxon>
        <taxon>Moraxellaceae</taxon>
        <taxon>Acinetobacter</taxon>
        <taxon>Acinetobacter calcoaceticus/baumannii complex</taxon>
    </lineage>
</organism>
<comment type="caution">
    <text evidence="2">The sequence shown here is derived from an EMBL/GenBank/DDBJ whole genome shotgun (WGS) entry which is preliminary data.</text>
</comment>